<gene>
    <name evidence="1" type="primary">Cnig_chr_IV.g15465</name>
    <name evidence="1" type="ORF">B9Z55_015465</name>
</gene>
<evidence type="ECO:0000313" key="1">
    <source>
        <dbReference type="EMBL" id="PIC36497.1"/>
    </source>
</evidence>
<evidence type="ECO:0000313" key="2">
    <source>
        <dbReference type="Proteomes" id="UP000230233"/>
    </source>
</evidence>
<dbReference type="AlphaFoldDB" id="A0A2G5UAF7"/>
<dbReference type="EMBL" id="PDUG01000004">
    <property type="protein sequence ID" value="PIC36497.1"/>
    <property type="molecule type" value="Genomic_DNA"/>
</dbReference>
<name>A0A2G5UAF7_9PELO</name>
<protein>
    <submittedName>
        <fullName evidence="1">Uncharacterized protein</fullName>
    </submittedName>
</protein>
<accession>A0A2G5UAF7</accession>
<comment type="caution">
    <text evidence="1">The sequence shown here is derived from an EMBL/GenBank/DDBJ whole genome shotgun (WGS) entry which is preliminary data.</text>
</comment>
<proteinExistence type="predicted"/>
<keyword evidence="2" id="KW-1185">Reference proteome</keyword>
<organism evidence="1 2">
    <name type="scientific">Caenorhabditis nigoni</name>
    <dbReference type="NCBI Taxonomy" id="1611254"/>
    <lineage>
        <taxon>Eukaryota</taxon>
        <taxon>Metazoa</taxon>
        <taxon>Ecdysozoa</taxon>
        <taxon>Nematoda</taxon>
        <taxon>Chromadorea</taxon>
        <taxon>Rhabditida</taxon>
        <taxon>Rhabditina</taxon>
        <taxon>Rhabditomorpha</taxon>
        <taxon>Rhabditoidea</taxon>
        <taxon>Rhabditidae</taxon>
        <taxon>Peloderinae</taxon>
        <taxon>Caenorhabditis</taxon>
    </lineage>
</organism>
<reference evidence="2" key="1">
    <citation type="submission" date="2017-10" db="EMBL/GenBank/DDBJ databases">
        <title>Rapid genome shrinkage in a self-fertile nematode reveals novel sperm competition proteins.</title>
        <authorList>
            <person name="Yin D."/>
            <person name="Schwarz E.M."/>
            <person name="Thomas C.G."/>
            <person name="Felde R.L."/>
            <person name="Korf I.F."/>
            <person name="Cutter A.D."/>
            <person name="Schartner C.M."/>
            <person name="Ralston E.J."/>
            <person name="Meyer B.J."/>
            <person name="Haag E.S."/>
        </authorList>
    </citation>
    <scope>NUCLEOTIDE SEQUENCE [LARGE SCALE GENOMIC DNA]</scope>
    <source>
        <strain evidence="2">JU1422</strain>
    </source>
</reference>
<dbReference type="Proteomes" id="UP000230233">
    <property type="component" value="Chromosome IV"/>
</dbReference>
<sequence>MAQPHLRRNHSELHLIERIIREAEEEKLLATWNKKESIMTRNLLEISEKTIYSRKNIDWKTESTSLYLIKINGNDITVEEDPIEEMEYEEAASENIRNEAVTIDRLKTL</sequence>